<dbReference type="EMBL" id="CAFBOS010000168">
    <property type="protein sequence ID" value="CAB5012168.1"/>
    <property type="molecule type" value="Genomic_DNA"/>
</dbReference>
<dbReference type="AlphaFoldDB" id="A0A6J7Q3H2"/>
<evidence type="ECO:0000313" key="1">
    <source>
        <dbReference type="EMBL" id="CAB5012168.1"/>
    </source>
</evidence>
<sequence length="64" mass="7090">MLKRPAIAVMPTNTMAGMYTSPIDNAGRIFCQMVRLSPSERWMLCFAVVRTAAATPPRSPSYAR</sequence>
<proteinExistence type="predicted"/>
<name>A0A6J7Q3H2_9ZZZZ</name>
<gene>
    <name evidence="1" type="ORF">UFOPK3967_02297</name>
</gene>
<accession>A0A6J7Q3H2</accession>
<reference evidence="1" key="1">
    <citation type="submission" date="2020-05" db="EMBL/GenBank/DDBJ databases">
        <authorList>
            <person name="Chiriac C."/>
            <person name="Salcher M."/>
            <person name="Ghai R."/>
            <person name="Kavagutti S V."/>
        </authorList>
    </citation>
    <scope>NUCLEOTIDE SEQUENCE</scope>
</reference>
<protein>
    <submittedName>
        <fullName evidence="1">Unannotated protein</fullName>
    </submittedName>
</protein>
<organism evidence="1">
    <name type="scientific">freshwater metagenome</name>
    <dbReference type="NCBI Taxonomy" id="449393"/>
    <lineage>
        <taxon>unclassified sequences</taxon>
        <taxon>metagenomes</taxon>
        <taxon>ecological metagenomes</taxon>
    </lineage>
</organism>